<dbReference type="EMBL" id="CP012333">
    <property type="protein sequence ID" value="AKU98891.1"/>
    <property type="molecule type" value="Genomic_DNA"/>
</dbReference>
<evidence type="ECO:0000256" key="1">
    <source>
        <dbReference type="SAM" id="MobiDB-lite"/>
    </source>
</evidence>
<dbReference type="AlphaFoldDB" id="A0A0K1PZT2"/>
<dbReference type="OrthoDB" id="3909977at2"/>
<name>A0A0K1PZT2_9BACT</name>
<protein>
    <submittedName>
        <fullName evidence="2">Uncharacterized protein</fullName>
    </submittedName>
</protein>
<gene>
    <name evidence="2" type="ORF">AKJ09_05555</name>
</gene>
<organism evidence="2 3">
    <name type="scientific">Labilithrix luteola</name>
    <dbReference type="NCBI Taxonomy" id="1391654"/>
    <lineage>
        <taxon>Bacteria</taxon>
        <taxon>Pseudomonadati</taxon>
        <taxon>Myxococcota</taxon>
        <taxon>Polyangia</taxon>
        <taxon>Polyangiales</taxon>
        <taxon>Labilitrichaceae</taxon>
        <taxon>Labilithrix</taxon>
    </lineage>
</organism>
<feature type="region of interest" description="Disordered" evidence="1">
    <location>
        <begin position="28"/>
        <end position="51"/>
    </location>
</feature>
<dbReference type="Proteomes" id="UP000064967">
    <property type="component" value="Chromosome"/>
</dbReference>
<dbReference type="Pfam" id="PF10462">
    <property type="entry name" value="Peptidase_M66"/>
    <property type="match status" value="1"/>
</dbReference>
<sequence length="513" mass="53545">MKRDLGRLLATCATTAAFLVTSSGCGSTDSSGSDQAAHPVDADAAPPAAPMSEQITVSEVAVYQATKAVLVSDGAPVDAPNAPIIAARPGVVRVFVKALGATRPQVGAKLVVKRAGKPDLELHDSKKRVALRLDDSNLSTTFNFEIGADDMTPDATFSFTAGADLGGTDVVTYPADGSDAPFGAKTGSQTLKVKLVPVAYQTDGSGRTPDLSDTNYYKDALYRMYPTAKVEISVRDPFKWSEDVMPDGTGWDGLLGGIMQVRKVDKAPADVYYVGVFNPMNDLSAFCSSGGCVLGIAPQASADDVGMRVALVLGYRSRQAGGTLAQELAHAMGRAHAPCGDPAAIDKKFPYKDGSIGVWGYDVVAKQYKGPDSSDFMSYCGNVWTSDYTFKGIYQRMELVTSQVGGTPTTTTGANIAQNEAATIFVARDGTVTAGPTIPVSEVHAPDSDESMSVAFEEAGGRVLGTTRAAVRSISNTGGRLLVLPQAPSGAVRARVAGLGVADLRSAAMRFAR</sequence>
<dbReference type="PROSITE" id="PS51257">
    <property type="entry name" value="PROKAR_LIPOPROTEIN"/>
    <property type="match status" value="1"/>
</dbReference>
<accession>A0A0K1PZT2</accession>
<evidence type="ECO:0000313" key="2">
    <source>
        <dbReference type="EMBL" id="AKU98891.1"/>
    </source>
</evidence>
<dbReference type="PATRIC" id="fig|1391654.3.peg.5633"/>
<reference evidence="2 3" key="1">
    <citation type="submission" date="2015-08" db="EMBL/GenBank/DDBJ databases">
        <authorList>
            <person name="Babu N.S."/>
            <person name="Beckwith C.J."/>
            <person name="Beseler K.G."/>
            <person name="Brison A."/>
            <person name="Carone J.V."/>
            <person name="Caskin T.P."/>
            <person name="Diamond M."/>
            <person name="Durham M.E."/>
            <person name="Foxe J.M."/>
            <person name="Go M."/>
            <person name="Henderson B.A."/>
            <person name="Jones I.B."/>
            <person name="McGettigan J.A."/>
            <person name="Micheletti S.J."/>
            <person name="Nasrallah M.E."/>
            <person name="Ortiz D."/>
            <person name="Piller C.R."/>
            <person name="Privatt S.R."/>
            <person name="Schneider S.L."/>
            <person name="Sharp S."/>
            <person name="Smith T.C."/>
            <person name="Stanton J.D."/>
            <person name="Ullery H.E."/>
            <person name="Wilson R.J."/>
            <person name="Serrano M.G."/>
            <person name="Buck G."/>
            <person name="Lee V."/>
            <person name="Wang Y."/>
            <person name="Carvalho R."/>
            <person name="Voegtly L."/>
            <person name="Shi R."/>
            <person name="Duckworth R."/>
            <person name="Johnson A."/>
            <person name="Loviza R."/>
            <person name="Walstead R."/>
            <person name="Shah Z."/>
            <person name="Kiflezghi M."/>
            <person name="Wade K."/>
            <person name="Ball S.L."/>
            <person name="Bradley K.W."/>
            <person name="Asai D.J."/>
            <person name="Bowman C.A."/>
            <person name="Russell D.A."/>
            <person name="Pope W.H."/>
            <person name="Jacobs-Sera D."/>
            <person name="Hendrix R.W."/>
            <person name="Hatfull G.F."/>
        </authorList>
    </citation>
    <scope>NUCLEOTIDE SEQUENCE [LARGE SCALE GENOMIC DNA]</scope>
    <source>
        <strain evidence="2 3">DSM 27648</strain>
    </source>
</reference>
<dbReference type="STRING" id="1391654.AKJ09_05555"/>
<keyword evidence="3" id="KW-1185">Reference proteome</keyword>
<dbReference type="RefSeq" id="WP_146649997.1">
    <property type="nucleotide sequence ID" value="NZ_CP012333.1"/>
</dbReference>
<proteinExistence type="predicted"/>
<evidence type="ECO:0000313" key="3">
    <source>
        <dbReference type="Proteomes" id="UP000064967"/>
    </source>
</evidence>
<feature type="compositionally biased region" description="Low complexity" evidence="1">
    <location>
        <begin position="28"/>
        <end position="46"/>
    </location>
</feature>
<dbReference type="KEGG" id="llu:AKJ09_05555"/>